<dbReference type="AlphaFoldDB" id="A0A142VAX3"/>
<evidence type="ECO:0000256" key="1">
    <source>
        <dbReference type="ARBA" id="ARBA00022801"/>
    </source>
</evidence>
<evidence type="ECO:0000259" key="4">
    <source>
        <dbReference type="PROSITE" id="PS51831"/>
    </source>
</evidence>
<dbReference type="EMBL" id="QGLD01000011">
    <property type="protein sequence ID" value="RAL70272.1"/>
    <property type="molecule type" value="Genomic_DNA"/>
</dbReference>
<dbReference type="InterPro" id="IPR006261">
    <property type="entry name" value="dGTPase"/>
</dbReference>
<dbReference type="GO" id="GO:0006203">
    <property type="term" value="P:dGTP catabolic process"/>
    <property type="evidence" value="ECO:0007669"/>
    <property type="project" value="TreeGrafter"/>
</dbReference>
<evidence type="ECO:0000313" key="8">
    <source>
        <dbReference type="Proteomes" id="UP000248786"/>
    </source>
</evidence>
<organism evidence="5 7">
    <name type="scientific">Dehalococcoides mccartyi</name>
    <dbReference type="NCBI Taxonomy" id="61435"/>
    <lineage>
        <taxon>Bacteria</taxon>
        <taxon>Bacillati</taxon>
        <taxon>Chloroflexota</taxon>
        <taxon>Dehalococcoidia</taxon>
        <taxon>Dehalococcoidales</taxon>
        <taxon>Dehalococcoidaceae</taxon>
        <taxon>Dehalococcoides</taxon>
    </lineage>
</organism>
<dbReference type="Pfam" id="PF01966">
    <property type="entry name" value="HD"/>
    <property type="match status" value="1"/>
</dbReference>
<dbReference type="PANTHER" id="PTHR11373:SF43">
    <property type="entry name" value="DEOXYGUANOSINETRIPHOSPHATE TRIPHOSPHOHYDROLASE-LIKE PROTEIN"/>
    <property type="match status" value="1"/>
</dbReference>
<dbReference type="InterPro" id="IPR023023">
    <property type="entry name" value="dNTPase_2"/>
</dbReference>
<name>A0A142VAX3_9CHLR</name>
<protein>
    <recommendedName>
        <fullName evidence="2">Deoxyguanosinetriphosphate triphosphohydrolase-like protein</fullName>
    </recommendedName>
</protein>
<evidence type="ECO:0000256" key="2">
    <source>
        <dbReference type="HAMAP-Rule" id="MF_01212"/>
    </source>
</evidence>
<feature type="region of interest" description="Disordered" evidence="3">
    <location>
        <begin position="16"/>
        <end position="35"/>
    </location>
</feature>
<evidence type="ECO:0000256" key="3">
    <source>
        <dbReference type="SAM" id="MobiDB-lite"/>
    </source>
</evidence>
<dbReference type="SMART" id="SM00471">
    <property type="entry name" value="HDc"/>
    <property type="match status" value="1"/>
</dbReference>
<dbReference type="Proteomes" id="UP000076394">
    <property type="component" value="Chromosome"/>
</dbReference>
<dbReference type="PANTHER" id="PTHR11373">
    <property type="entry name" value="DEOXYNUCLEOSIDE TRIPHOSPHATE TRIPHOSPHOHYDROLASE"/>
    <property type="match status" value="1"/>
</dbReference>
<keyword evidence="1 2" id="KW-0378">Hydrolase</keyword>
<evidence type="ECO:0000313" key="6">
    <source>
        <dbReference type="EMBL" id="RAL70272.1"/>
    </source>
</evidence>
<evidence type="ECO:0000313" key="7">
    <source>
        <dbReference type="Proteomes" id="UP000076394"/>
    </source>
</evidence>
<dbReference type="Proteomes" id="UP000248786">
    <property type="component" value="Unassembled WGS sequence"/>
</dbReference>
<dbReference type="EMBL" id="CP011127">
    <property type="protein sequence ID" value="AMU86922.1"/>
    <property type="molecule type" value="Genomic_DNA"/>
</dbReference>
<dbReference type="SUPFAM" id="SSF109604">
    <property type="entry name" value="HD-domain/PDEase-like"/>
    <property type="match status" value="1"/>
</dbReference>
<comment type="similarity">
    <text evidence="2">Belongs to the dGTPase family. Type 2 subfamily.</text>
</comment>
<proteinExistence type="inferred from homology"/>
<dbReference type="InterPro" id="IPR003607">
    <property type="entry name" value="HD/PDEase_dom"/>
</dbReference>
<dbReference type="Pfam" id="PF13286">
    <property type="entry name" value="HD_assoc"/>
    <property type="match status" value="1"/>
</dbReference>
<dbReference type="OrthoDB" id="9803619at2"/>
<dbReference type="InterPro" id="IPR006674">
    <property type="entry name" value="HD_domain"/>
</dbReference>
<evidence type="ECO:0000313" key="5">
    <source>
        <dbReference type="EMBL" id="AMU86922.1"/>
    </source>
</evidence>
<dbReference type="OMA" id="KLAECGD"/>
<dbReference type="PATRIC" id="fig|61435.13.peg.1120"/>
<dbReference type="GO" id="GO:0008832">
    <property type="term" value="F:dGTPase activity"/>
    <property type="evidence" value="ECO:0007669"/>
    <property type="project" value="TreeGrafter"/>
</dbReference>
<reference evidence="6 8" key="2">
    <citation type="submission" date="2018-05" db="EMBL/GenBank/DDBJ databases">
        <title>Draft genome sequences of Dehalococcoides mccartyi strains RC and KS.</title>
        <authorList>
            <person name="Higgins S.A."/>
            <person name="Padilla-Crespo E."/>
            <person name="Loeffler F.E."/>
        </authorList>
    </citation>
    <scope>NUCLEOTIDE SEQUENCE [LARGE SCALE GENOMIC DNA]</scope>
    <source>
        <strain evidence="6 8">KS</strain>
    </source>
</reference>
<accession>A0A142VAX3</accession>
<feature type="compositionally biased region" description="Basic and acidic residues" evidence="3">
    <location>
        <begin position="25"/>
        <end position="35"/>
    </location>
</feature>
<dbReference type="NCBIfam" id="TIGR01353">
    <property type="entry name" value="dGTP_triPase"/>
    <property type="match status" value="1"/>
</dbReference>
<sequence>MINKFFIDKDGPLGSRFFTEENQPDTDKRDPFHHDRDRILHSTAFRRLQYKTQVYATHEGDLYRTRMTHTLEVAQIARGIATHLQLPKENENLCEAIALAHDIGHSPFGHTGEGILNTLLEEHGRHFEHNVQSYRMVSRLEQKYSTFQGFNLTKATLSGIIRHQTPFDETNKIKTAITKDISTEVAEFFVNPQPILEAQIVNLADMIAYAAHDSEDALAVGLINWNDFESKLNEAGIKFYSSAIHARLSKRENKFNQSFPNNPETLKKTKNRWLSWEIINHLVQETVKETTNNLSSLDNNDKNALVNHSKPIVCLPESLNSEIICLVKDVLFNSVYQDYRVKIMASKAERIIKTLFEEYMANPKTLPKITQSKLPPEFIFDKGKRTKDQTAELAQVVVDFIAGMTDKYAMDTYQIFTQAYEKTL</sequence>
<dbReference type="InterPro" id="IPR050135">
    <property type="entry name" value="dGTPase-like"/>
</dbReference>
<feature type="domain" description="HD" evidence="4">
    <location>
        <begin position="66"/>
        <end position="210"/>
    </location>
</feature>
<dbReference type="RefSeq" id="WP_011309627.1">
    <property type="nucleotide sequence ID" value="NZ_AP024514.1"/>
</dbReference>
<dbReference type="Gene3D" id="1.10.3210.10">
    <property type="entry name" value="Hypothetical protein af1432"/>
    <property type="match status" value="1"/>
</dbReference>
<dbReference type="InterPro" id="IPR026875">
    <property type="entry name" value="PHydrolase_assoc_dom"/>
</dbReference>
<reference evidence="5 7" key="1">
    <citation type="submission" date="2015-03" db="EMBL/GenBank/DDBJ databases">
        <title>Genomic characterization of Dehalococcoides mccartyi strain 11a5, an unusal plasmid-containing chloroethene dechlorinator.</title>
        <authorList>
            <person name="Zhao S."/>
            <person name="Ding C."/>
            <person name="He J."/>
        </authorList>
    </citation>
    <scope>NUCLEOTIDE SEQUENCE [LARGE SCALE GENOMIC DNA]</scope>
    <source>
        <strain evidence="5 7">11a5</strain>
    </source>
</reference>
<gene>
    <name evidence="6" type="ORF">C1G86_1159</name>
    <name evidence="5" type="ORF">Dm11a5_1096</name>
</gene>
<dbReference type="PROSITE" id="PS51831">
    <property type="entry name" value="HD"/>
    <property type="match status" value="1"/>
</dbReference>
<dbReference type="CDD" id="cd00077">
    <property type="entry name" value="HDc"/>
    <property type="match status" value="1"/>
</dbReference>
<dbReference type="HAMAP" id="MF_01212">
    <property type="entry name" value="dGTPase_type2"/>
    <property type="match status" value="1"/>
</dbReference>